<accession>A0A5D8Z4T9</accession>
<comment type="caution">
    <text evidence="2">The sequence shown here is derived from an EMBL/GenBank/DDBJ whole genome shotgun (WGS) entry which is preliminary data.</text>
</comment>
<protein>
    <submittedName>
        <fullName evidence="2">Uncharacterized protein</fullName>
    </submittedName>
</protein>
<reference evidence="2 3" key="1">
    <citation type="submission" date="2019-08" db="EMBL/GenBank/DDBJ databases">
        <title>Draft genome sequence of Lysobacter sp. UKS-15.</title>
        <authorList>
            <person name="Im W.-T."/>
        </authorList>
    </citation>
    <scope>NUCLEOTIDE SEQUENCE [LARGE SCALE GENOMIC DNA]</scope>
    <source>
        <strain evidence="2 3">UKS-15</strain>
    </source>
</reference>
<dbReference type="Proteomes" id="UP000323164">
    <property type="component" value="Unassembled WGS sequence"/>
</dbReference>
<keyword evidence="3" id="KW-1185">Reference proteome</keyword>
<evidence type="ECO:0000313" key="2">
    <source>
        <dbReference type="EMBL" id="TZF89759.1"/>
    </source>
</evidence>
<evidence type="ECO:0000313" key="3">
    <source>
        <dbReference type="Proteomes" id="UP000323164"/>
    </source>
</evidence>
<feature type="compositionally biased region" description="Basic and acidic residues" evidence="1">
    <location>
        <begin position="223"/>
        <end position="235"/>
    </location>
</feature>
<feature type="region of interest" description="Disordered" evidence="1">
    <location>
        <begin position="181"/>
        <end position="246"/>
    </location>
</feature>
<sequence length="246" mass="26431">MRATGINRGHAASPMVVGSATHISAPVPDFDCALERTESPGGDDADAQGSSDFVHADGLTLVDSRTGGTQSPHVRFSADGRRLGAPPDGATTSEFDVRNRQPVRARAVFVDSADAKPQKPTLDAVARGDAELAVFCGRTAGIFSQSRTPPLQVAPVSPWPDASEPIVFDIATGVLRETALPREEEAAPDRNAAQSRASSTITRYRSCRWTLRRRPQMPPHRAKYAETRKNSRETTETTCKQAAVAR</sequence>
<proteinExistence type="predicted"/>
<dbReference type="RefSeq" id="WP_149352832.1">
    <property type="nucleotide sequence ID" value="NZ_VTRV01000072.1"/>
</dbReference>
<evidence type="ECO:0000256" key="1">
    <source>
        <dbReference type="SAM" id="MobiDB-lite"/>
    </source>
</evidence>
<dbReference type="AlphaFoldDB" id="A0A5D8Z4T9"/>
<gene>
    <name evidence="2" type="ORF">FW784_08050</name>
</gene>
<feature type="region of interest" description="Disordered" evidence="1">
    <location>
        <begin position="62"/>
        <end position="94"/>
    </location>
</feature>
<name>A0A5D8Z4T9_9GAMM</name>
<dbReference type="EMBL" id="VTRV01000072">
    <property type="protein sequence ID" value="TZF89759.1"/>
    <property type="molecule type" value="Genomic_DNA"/>
</dbReference>
<dbReference type="OrthoDB" id="176845at2"/>
<feature type="compositionally biased region" description="Polar residues" evidence="1">
    <location>
        <begin position="192"/>
        <end position="203"/>
    </location>
</feature>
<organism evidence="2 3">
    <name type="scientific">Cognatilysobacter lacus</name>
    <dbReference type="NCBI Taxonomy" id="1643323"/>
    <lineage>
        <taxon>Bacteria</taxon>
        <taxon>Pseudomonadati</taxon>
        <taxon>Pseudomonadota</taxon>
        <taxon>Gammaproteobacteria</taxon>
        <taxon>Lysobacterales</taxon>
        <taxon>Lysobacteraceae</taxon>
        <taxon>Cognatilysobacter</taxon>
    </lineage>
</organism>